<dbReference type="EMBL" id="UINC01170403">
    <property type="protein sequence ID" value="SVD74429.1"/>
    <property type="molecule type" value="Genomic_DNA"/>
</dbReference>
<accession>A0A382XUA1</accession>
<reference evidence="1" key="1">
    <citation type="submission" date="2018-05" db="EMBL/GenBank/DDBJ databases">
        <authorList>
            <person name="Lanie J.A."/>
            <person name="Ng W.-L."/>
            <person name="Kazmierczak K.M."/>
            <person name="Andrzejewski T.M."/>
            <person name="Davidsen T.M."/>
            <person name="Wayne K.J."/>
            <person name="Tettelin H."/>
            <person name="Glass J.I."/>
            <person name="Rusch D."/>
            <person name="Podicherti R."/>
            <person name="Tsui H.-C.T."/>
            <person name="Winkler M.E."/>
        </authorList>
    </citation>
    <scope>NUCLEOTIDE SEQUENCE</scope>
</reference>
<feature type="non-terminal residue" evidence="1">
    <location>
        <position position="1"/>
    </location>
</feature>
<feature type="non-terminal residue" evidence="1">
    <location>
        <position position="268"/>
    </location>
</feature>
<sequence>PNNADGNVEGNSHYSSPNMNTFLEVSSINYGSEDSRLVAQGTQGEAVANIEAVIDLPSNEDNLLADEVLIFMPPIATPIFTDYGTFKVEVQAAEPPPTFADIFNTWPRFVDQSGYYVYNSSLGGCDPNGTQSEIENNCFSPALHSKAKKWDLMNVGQENERIEMQENTWQNMVGIVNPNPIDNFSLSATLWGGNTGDNDLIAIVIAFVNEGSKNYYISAQFTRNGTDPCNWALVAGEPRSHSHNDCGYLSSKTWLPGIWGESMIPQNP</sequence>
<name>A0A382XUA1_9ZZZZ</name>
<gene>
    <name evidence="1" type="ORF">METZ01_LOCUS427283</name>
</gene>
<dbReference type="AlphaFoldDB" id="A0A382XUA1"/>
<proteinExistence type="predicted"/>
<evidence type="ECO:0000313" key="1">
    <source>
        <dbReference type="EMBL" id="SVD74429.1"/>
    </source>
</evidence>
<organism evidence="1">
    <name type="scientific">marine metagenome</name>
    <dbReference type="NCBI Taxonomy" id="408172"/>
    <lineage>
        <taxon>unclassified sequences</taxon>
        <taxon>metagenomes</taxon>
        <taxon>ecological metagenomes</taxon>
    </lineage>
</organism>
<protein>
    <submittedName>
        <fullName evidence="1">Uncharacterized protein</fullName>
    </submittedName>
</protein>